<sequence>MSGMATWFRRSWAAEPVVGFSILLGVVGVTLPVVVPPLWGTYPDTQAKAAEQARRVEVAEAAMAAATEKPAGAPAPSQ</sequence>
<evidence type="ECO:0000313" key="2">
    <source>
        <dbReference type="EMBL" id="OSX81308.1"/>
    </source>
</evidence>
<reference evidence="2 3" key="1">
    <citation type="submission" date="2017-03" db="EMBL/GenBank/DDBJ databases">
        <title>WGS assembly of Porphyra umbilicalis.</title>
        <authorList>
            <person name="Brawley S.H."/>
            <person name="Blouin N.A."/>
            <person name="Ficko-Blean E."/>
            <person name="Wheeler G.L."/>
            <person name="Lohr M."/>
            <person name="Goodson H.V."/>
            <person name="Jenkins J.W."/>
            <person name="Blaby-Haas C.E."/>
            <person name="Helliwell K.E."/>
            <person name="Chan C."/>
            <person name="Marriage T."/>
            <person name="Bhattacharya D."/>
            <person name="Klein A.S."/>
            <person name="Badis Y."/>
            <person name="Brodie J."/>
            <person name="Cao Y."/>
            <person name="Collen J."/>
            <person name="Dittami S.M."/>
            <person name="Gachon C.M."/>
            <person name="Green B.R."/>
            <person name="Karpowicz S."/>
            <person name="Kim J.W."/>
            <person name="Kudahl U."/>
            <person name="Lin S."/>
            <person name="Michel G."/>
            <person name="Mittag M."/>
            <person name="Olson B.J."/>
            <person name="Pangilinan J."/>
            <person name="Peng Y."/>
            <person name="Qiu H."/>
            <person name="Shu S."/>
            <person name="Singer J.T."/>
            <person name="Smith A.G."/>
            <person name="Sprecher B.N."/>
            <person name="Wagner V."/>
            <person name="Wang W."/>
            <person name="Wang Z.-Y."/>
            <person name="Yan J."/>
            <person name="Yarish C."/>
            <person name="Zoeuner-Riek S."/>
            <person name="Zhuang Y."/>
            <person name="Zou Y."/>
            <person name="Lindquist E.A."/>
            <person name="Grimwood J."/>
            <person name="Barry K."/>
            <person name="Rokhsar D.S."/>
            <person name="Schmutz J."/>
            <person name="Stiller J.W."/>
            <person name="Grossman A.R."/>
            <person name="Prochnik S.E."/>
        </authorList>
    </citation>
    <scope>NUCLEOTIDE SEQUENCE [LARGE SCALE GENOMIC DNA]</scope>
    <source>
        <strain evidence="2">4086291</strain>
    </source>
</reference>
<accession>A0A1X6PKT0</accession>
<proteinExistence type="predicted"/>
<organism evidence="2 3">
    <name type="scientific">Porphyra umbilicalis</name>
    <name type="common">Purple laver</name>
    <name type="synonym">Red alga</name>
    <dbReference type="NCBI Taxonomy" id="2786"/>
    <lineage>
        <taxon>Eukaryota</taxon>
        <taxon>Rhodophyta</taxon>
        <taxon>Bangiophyceae</taxon>
        <taxon>Bangiales</taxon>
        <taxon>Bangiaceae</taxon>
        <taxon>Porphyra</taxon>
    </lineage>
</organism>
<evidence type="ECO:0000313" key="3">
    <source>
        <dbReference type="Proteomes" id="UP000218209"/>
    </source>
</evidence>
<keyword evidence="3" id="KW-1185">Reference proteome</keyword>
<evidence type="ECO:0000256" key="1">
    <source>
        <dbReference type="SAM" id="Phobius"/>
    </source>
</evidence>
<gene>
    <name evidence="2" type="ORF">BU14_0022s0029</name>
</gene>
<name>A0A1X6PKT0_PORUM</name>
<dbReference type="AlphaFoldDB" id="A0A1X6PKT0"/>
<feature type="transmembrane region" description="Helical" evidence="1">
    <location>
        <begin position="12"/>
        <end position="35"/>
    </location>
</feature>
<keyword evidence="1" id="KW-1133">Transmembrane helix</keyword>
<dbReference type="EMBL" id="KV918763">
    <property type="protein sequence ID" value="OSX81308.1"/>
    <property type="molecule type" value="Genomic_DNA"/>
</dbReference>
<keyword evidence="1" id="KW-0812">Transmembrane</keyword>
<protein>
    <submittedName>
        <fullName evidence="2">Uncharacterized protein</fullName>
    </submittedName>
</protein>
<dbReference type="Proteomes" id="UP000218209">
    <property type="component" value="Unassembled WGS sequence"/>
</dbReference>
<keyword evidence="1" id="KW-0472">Membrane</keyword>